<dbReference type="Pfam" id="PF01618">
    <property type="entry name" value="MotA_ExbB"/>
    <property type="match status" value="1"/>
</dbReference>
<evidence type="ECO:0000313" key="13">
    <source>
        <dbReference type="Proteomes" id="UP000667802"/>
    </source>
</evidence>
<dbReference type="GO" id="GO:0005886">
    <property type="term" value="C:plasma membrane"/>
    <property type="evidence" value="ECO:0007669"/>
    <property type="project" value="UniProtKB-SubCell"/>
</dbReference>
<evidence type="ECO:0000256" key="3">
    <source>
        <dbReference type="ARBA" id="ARBA00022475"/>
    </source>
</evidence>
<feature type="compositionally biased region" description="Basic and acidic residues" evidence="9">
    <location>
        <begin position="253"/>
        <end position="263"/>
    </location>
</feature>
<keyword evidence="7 10" id="KW-0472">Membrane</keyword>
<dbReference type="Proteomes" id="UP000667802">
    <property type="component" value="Unassembled WGS sequence"/>
</dbReference>
<dbReference type="PANTHER" id="PTHR30625">
    <property type="entry name" value="PROTEIN TOLQ"/>
    <property type="match status" value="1"/>
</dbReference>
<keyword evidence="3" id="KW-1003">Cell membrane</keyword>
<dbReference type="InterPro" id="IPR050790">
    <property type="entry name" value="ExbB/TolQ_transport"/>
</dbReference>
<dbReference type="EMBL" id="JAALHA020000009">
    <property type="protein sequence ID" value="MDR9896691.1"/>
    <property type="molecule type" value="Genomic_DNA"/>
</dbReference>
<keyword evidence="6 10" id="KW-1133">Transmembrane helix</keyword>
<feature type="transmembrane region" description="Helical" evidence="10">
    <location>
        <begin position="111"/>
        <end position="132"/>
    </location>
</feature>
<dbReference type="InterPro" id="IPR002898">
    <property type="entry name" value="MotA_ExbB_proton_chnl"/>
</dbReference>
<evidence type="ECO:0000256" key="2">
    <source>
        <dbReference type="ARBA" id="ARBA00022448"/>
    </source>
</evidence>
<reference evidence="13" key="1">
    <citation type="journal article" date="2021" name="Science">
        <title>Hunting the eagle killer: A cyanobacterial neurotoxin causes vacuolar myelinopathy.</title>
        <authorList>
            <person name="Breinlinger S."/>
            <person name="Phillips T.J."/>
            <person name="Haram B.N."/>
            <person name="Mares J."/>
            <person name="Martinez Yerena J.A."/>
            <person name="Hrouzek P."/>
            <person name="Sobotka R."/>
            <person name="Henderson W.M."/>
            <person name="Schmieder P."/>
            <person name="Williams S.M."/>
            <person name="Lauderdale J.D."/>
            <person name="Wilde H.D."/>
            <person name="Gerrin W."/>
            <person name="Kust A."/>
            <person name="Washington J.W."/>
            <person name="Wagner C."/>
            <person name="Geier B."/>
            <person name="Liebeke M."/>
            <person name="Enke H."/>
            <person name="Niedermeyer T.H.J."/>
            <person name="Wilde S.B."/>
        </authorList>
    </citation>
    <scope>NUCLEOTIDE SEQUENCE [LARGE SCALE GENOMIC DNA]</scope>
    <source>
        <strain evidence="13">Thurmond2011</strain>
    </source>
</reference>
<accession>A0AAP5M674</accession>
<keyword evidence="2 8" id="KW-0813">Transport</keyword>
<gene>
    <name evidence="12" type="ORF">G7B40_019290</name>
</gene>
<feature type="transmembrane region" description="Helical" evidence="10">
    <location>
        <begin position="158"/>
        <end position="179"/>
    </location>
</feature>
<dbReference type="RefSeq" id="WP_208349464.1">
    <property type="nucleotide sequence ID" value="NZ_JAALHA020000009.1"/>
</dbReference>
<evidence type="ECO:0000256" key="8">
    <source>
        <dbReference type="RuleBase" id="RU004057"/>
    </source>
</evidence>
<proteinExistence type="inferred from homology"/>
<protein>
    <submittedName>
        <fullName evidence="12">MotA/TolQ/ExbB proton channel family protein</fullName>
    </submittedName>
</protein>
<comment type="similarity">
    <text evidence="8">Belongs to the exbB/tolQ family.</text>
</comment>
<evidence type="ECO:0000256" key="10">
    <source>
        <dbReference type="SAM" id="Phobius"/>
    </source>
</evidence>
<dbReference type="PANTHER" id="PTHR30625:SF15">
    <property type="entry name" value="BIOPOLYMER TRANSPORT PROTEIN EXBB"/>
    <property type="match status" value="1"/>
</dbReference>
<comment type="subcellular location">
    <subcellularLocation>
        <location evidence="1">Cell membrane</location>
        <topology evidence="1">Multi-pass membrane protein</topology>
    </subcellularLocation>
    <subcellularLocation>
        <location evidence="8">Membrane</location>
        <topology evidence="8">Multi-pass membrane protein</topology>
    </subcellularLocation>
</comment>
<evidence type="ECO:0000313" key="12">
    <source>
        <dbReference type="EMBL" id="MDR9896691.1"/>
    </source>
</evidence>
<dbReference type="GO" id="GO:0017038">
    <property type="term" value="P:protein import"/>
    <property type="evidence" value="ECO:0007669"/>
    <property type="project" value="TreeGrafter"/>
</dbReference>
<evidence type="ECO:0000256" key="9">
    <source>
        <dbReference type="SAM" id="MobiDB-lite"/>
    </source>
</evidence>
<organism evidence="12 13">
    <name type="scientific">Aetokthonos hydrillicola Thurmond2011</name>
    <dbReference type="NCBI Taxonomy" id="2712845"/>
    <lineage>
        <taxon>Bacteria</taxon>
        <taxon>Bacillati</taxon>
        <taxon>Cyanobacteriota</taxon>
        <taxon>Cyanophyceae</taxon>
        <taxon>Nostocales</taxon>
        <taxon>Hapalosiphonaceae</taxon>
        <taxon>Aetokthonos</taxon>
    </lineage>
</organism>
<evidence type="ECO:0000256" key="6">
    <source>
        <dbReference type="ARBA" id="ARBA00022989"/>
    </source>
</evidence>
<feature type="transmembrane region" description="Helical" evidence="10">
    <location>
        <begin position="12"/>
        <end position="34"/>
    </location>
</feature>
<evidence type="ECO:0000256" key="1">
    <source>
        <dbReference type="ARBA" id="ARBA00004651"/>
    </source>
</evidence>
<name>A0AAP5M674_9CYAN</name>
<keyword evidence="13" id="KW-1185">Reference proteome</keyword>
<keyword evidence="5 8" id="KW-0653">Protein transport</keyword>
<feature type="region of interest" description="Disordered" evidence="9">
    <location>
        <begin position="212"/>
        <end position="263"/>
    </location>
</feature>
<keyword evidence="4 10" id="KW-0812">Transmembrane</keyword>
<dbReference type="AlphaFoldDB" id="A0AAP5M674"/>
<feature type="domain" description="MotA/TolQ/ExbB proton channel" evidence="11">
    <location>
        <begin position="68"/>
        <end position="190"/>
    </location>
</feature>
<evidence type="ECO:0000256" key="7">
    <source>
        <dbReference type="ARBA" id="ARBA00023136"/>
    </source>
</evidence>
<evidence type="ECO:0000256" key="4">
    <source>
        <dbReference type="ARBA" id="ARBA00022692"/>
    </source>
</evidence>
<evidence type="ECO:0000256" key="5">
    <source>
        <dbReference type="ARBA" id="ARBA00022927"/>
    </source>
</evidence>
<sequence>MDILVIFQKVGPVIWLLLFFSVLCLSVVLERLWFWLRILTQEKEIVDRVLDAAQDNWLTATEIARRATDQPIGRFLYAPLSLPKSTPELFRLALESTAETELAQMRRGEKVLELVIAVAPLLGLFGTVWGLIKALESIRIGDLGTESTAGVTTGIGEALYSTAMGLAIAIVSLIFYRLFQAFVVNQVKVFRKAGNELEILYLQFPPDLNNSDIQESRPYTSPPRKKVKNKFSETVTGIPSEPVTAIPPESDLSEPKDTQEFNS</sequence>
<evidence type="ECO:0000259" key="11">
    <source>
        <dbReference type="Pfam" id="PF01618"/>
    </source>
</evidence>
<comment type="caution">
    <text evidence="12">The sequence shown here is derived from an EMBL/GenBank/DDBJ whole genome shotgun (WGS) entry which is preliminary data.</text>
</comment>